<proteinExistence type="predicted"/>
<gene>
    <name evidence="1" type="ORF">PLEPLA_LOCUS7989</name>
</gene>
<reference evidence="1" key="1">
    <citation type="submission" date="2020-03" db="EMBL/GenBank/DDBJ databases">
        <authorList>
            <person name="Weist P."/>
        </authorList>
    </citation>
    <scope>NUCLEOTIDE SEQUENCE</scope>
</reference>
<evidence type="ECO:0000313" key="2">
    <source>
        <dbReference type="Proteomes" id="UP001153269"/>
    </source>
</evidence>
<evidence type="ECO:0000313" key="1">
    <source>
        <dbReference type="EMBL" id="CAB1420114.1"/>
    </source>
</evidence>
<name>A0A9N7TWD3_PLEPL</name>
<protein>
    <submittedName>
        <fullName evidence="1">Uncharacterized protein</fullName>
    </submittedName>
</protein>
<dbReference type="EMBL" id="CADEAL010000435">
    <property type="protein sequence ID" value="CAB1420114.1"/>
    <property type="molecule type" value="Genomic_DNA"/>
</dbReference>
<comment type="caution">
    <text evidence="1">The sequence shown here is derived from an EMBL/GenBank/DDBJ whole genome shotgun (WGS) entry which is preliminary data.</text>
</comment>
<dbReference type="AlphaFoldDB" id="A0A9N7TWD3"/>
<accession>A0A9N7TWD3</accession>
<keyword evidence="2" id="KW-1185">Reference proteome</keyword>
<organism evidence="1 2">
    <name type="scientific">Pleuronectes platessa</name>
    <name type="common">European plaice</name>
    <dbReference type="NCBI Taxonomy" id="8262"/>
    <lineage>
        <taxon>Eukaryota</taxon>
        <taxon>Metazoa</taxon>
        <taxon>Chordata</taxon>
        <taxon>Craniata</taxon>
        <taxon>Vertebrata</taxon>
        <taxon>Euteleostomi</taxon>
        <taxon>Actinopterygii</taxon>
        <taxon>Neopterygii</taxon>
        <taxon>Teleostei</taxon>
        <taxon>Neoteleostei</taxon>
        <taxon>Acanthomorphata</taxon>
        <taxon>Carangaria</taxon>
        <taxon>Pleuronectiformes</taxon>
        <taxon>Pleuronectoidei</taxon>
        <taxon>Pleuronectidae</taxon>
        <taxon>Pleuronectes</taxon>
    </lineage>
</organism>
<dbReference type="Proteomes" id="UP001153269">
    <property type="component" value="Unassembled WGS sequence"/>
</dbReference>
<sequence length="124" mass="13157">MVNPAEVLLQCSHLGSPGDLLTLYQGVRRRKSAENPEALTQTFTFTHATCGGSPEFDPGPELWPHHHGLRFVDRVSEVAVVDPIAAADDGSQLAAVDNDCRSQAGSAFITLDSSAALDIGAQKD</sequence>